<dbReference type="GO" id="GO:0046872">
    <property type="term" value="F:metal ion binding"/>
    <property type="evidence" value="ECO:0007669"/>
    <property type="project" value="UniProtKB-KW"/>
</dbReference>
<evidence type="ECO:0000256" key="7">
    <source>
        <dbReference type="ARBA" id="ARBA00023004"/>
    </source>
</evidence>
<evidence type="ECO:0000256" key="5">
    <source>
        <dbReference type="ARBA" id="ARBA00022964"/>
    </source>
</evidence>
<keyword evidence="5 10" id="KW-0223">Dioxygenase</keyword>
<dbReference type="InterPro" id="IPR037151">
    <property type="entry name" value="AlkB-like_sf"/>
</dbReference>
<keyword evidence="3" id="KW-0227">DNA damage</keyword>
<dbReference type="GO" id="GO:0051213">
    <property type="term" value="F:dioxygenase activity"/>
    <property type="evidence" value="ECO:0007669"/>
    <property type="project" value="UniProtKB-KW"/>
</dbReference>
<evidence type="ECO:0000256" key="6">
    <source>
        <dbReference type="ARBA" id="ARBA00023002"/>
    </source>
</evidence>
<dbReference type="InterPro" id="IPR005123">
    <property type="entry name" value="Oxoglu/Fe-dep_dioxygenase_dom"/>
</dbReference>
<keyword evidence="7" id="KW-0408">Iron</keyword>
<dbReference type="InterPro" id="IPR027450">
    <property type="entry name" value="AlkB-like"/>
</dbReference>
<dbReference type="GO" id="GO:0140097">
    <property type="term" value="F:catalytic activity, acting on DNA"/>
    <property type="evidence" value="ECO:0007669"/>
    <property type="project" value="UniProtKB-ARBA"/>
</dbReference>
<evidence type="ECO:0000256" key="1">
    <source>
        <dbReference type="ARBA" id="ARBA00001954"/>
    </source>
</evidence>
<evidence type="ECO:0000313" key="11">
    <source>
        <dbReference type="Proteomes" id="UP000468650"/>
    </source>
</evidence>
<dbReference type="GO" id="GO:0016705">
    <property type="term" value="F:oxidoreductase activity, acting on paired donors, with incorporation or reduction of molecular oxygen"/>
    <property type="evidence" value="ECO:0007669"/>
    <property type="project" value="UniProtKB-ARBA"/>
</dbReference>
<evidence type="ECO:0000256" key="4">
    <source>
        <dbReference type="ARBA" id="ARBA00022842"/>
    </source>
</evidence>
<dbReference type="PANTHER" id="PTHR31212:SF4">
    <property type="entry name" value="ALPHA-KETOGLUTARATE-DEPENDENT DIOXYGENASE ALKB HOMOLOG 3"/>
    <property type="match status" value="1"/>
</dbReference>
<dbReference type="AlphaFoldDB" id="A0A6N6RGG7"/>
<dbReference type="SUPFAM" id="SSF51197">
    <property type="entry name" value="Clavaminate synthase-like"/>
    <property type="match status" value="1"/>
</dbReference>
<comment type="caution">
    <text evidence="10">The sequence shown here is derived from an EMBL/GenBank/DDBJ whole genome shotgun (WGS) entry which is preliminary data.</text>
</comment>
<keyword evidence="8" id="KW-0234">DNA repair</keyword>
<keyword evidence="4" id="KW-0460">Magnesium</keyword>
<evidence type="ECO:0000256" key="2">
    <source>
        <dbReference type="ARBA" id="ARBA00022723"/>
    </source>
</evidence>
<dbReference type="PANTHER" id="PTHR31212">
    <property type="entry name" value="ALPHA-KETOGLUTARATE-DEPENDENT DIOXYGENASE ALKB HOMOLOG 3"/>
    <property type="match status" value="1"/>
</dbReference>
<dbReference type="RefSeq" id="WP_151667332.1">
    <property type="nucleotide sequence ID" value="NZ_WBVO01000005.1"/>
</dbReference>
<dbReference type="Pfam" id="PF13532">
    <property type="entry name" value="2OG-FeII_Oxy_2"/>
    <property type="match status" value="1"/>
</dbReference>
<dbReference type="PROSITE" id="PS51471">
    <property type="entry name" value="FE2OG_OXY"/>
    <property type="match status" value="1"/>
</dbReference>
<evidence type="ECO:0000259" key="9">
    <source>
        <dbReference type="PROSITE" id="PS51471"/>
    </source>
</evidence>
<keyword evidence="11" id="KW-1185">Reference proteome</keyword>
<dbReference type="GO" id="GO:0016787">
    <property type="term" value="F:hydrolase activity"/>
    <property type="evidence" value="ECO:0007669"/>
    <property type="project" value="UniProtKB-ARBA"/>
</dbReference>
<evidence type="ECO:0000256" key="3">
    <source>
        <dbReference type="ARBA" id="ARBA00022763"/>
    </source>
</evidence>
<reference evidence="10 11" key="1">
    <citation type="submission" date="2019-09" db="EMBL/GenBank/DDBJ databases">
        <title>Genomes of family Cryomorphaceae.</title>
        <authorList>
            <person name="Bowman J.P."/>
        </authorList>
    </citation>
    <scope>NUCLEOTIDE SEQUENCE [LARGE SCALE GENOMIC DNA]</scope>
    <source>
        <strain evidence="10 11">LMG 25704</strain>
    </source>
</reference>
<keyword evidence="2" id="KW-0479">Metal-binding</keyword>
<protein>
    <submittedName>
        <fullName evidence="10">Alpha-ketoglutarate-dependent dioxygenase AlkB</fullName>
    </submittedName>
</protein>
<evidence type="ECO:0000313" key="10">
    <source>
        <dbReference type="EMBL" id="KAB2810188.1"/>
    </source>
</evidence>
<feature type="domain" description="Fe2OG dioxygenase" evidence="9">
    <location>
        <begin position="112"/>
        <end position="209"/>
    </location>
</feature>
<dbReference type="FunFam" id="2.60.120.590:FF:000004">
    <property type="entry name" value="DNA oxidative demethylase ALKBH2"/>
    <property type="match status" value="1"/>
</dbReference>
<gene>
    <name evidence="10" type="ORF">F8C67_08110</name>
</gene>
<name>A0A6N6RGG7_9FLAO</name>
<dbReference type="Proteomes" id="UP000468650">
    <property type="component" value="Unassembled WGS sequence"/>
</dbReference>
<keyword evidence="6" id="KW-0560">Oxidoreductase</keyword>
<accession>A0A6N6RGG7</accession>
<dbReference type="OrthoDB" id="190276at2"/>
<dbReference type="GO" id="GO:0006307">
    <property type="term" value="P:DNA alkylation repair"/>
    <property type="evidence" value="ECO:0007669"/>
    <property type="project" value="InterPro"/>
</dbReference>
<dbReference type="Gene3D" id="2.60.120.590">
    <property type="entry name" value="Alpha-ketoglutarate-dependent dioxygenase AlkB-like"/>
    <property type="match status" value="1"/>
</dbReference>
<evidence type="ECO:0000256" key="8">
    <source>
        <dbReference type="ARBA" id="ARBA00023204"/>
    </source>
</evidence>
<dbReference type="EMBL" id="WBVO01000005">
    <property type="protein sequence ID" value="KAB2810188.1"/>
    <property type="molecule type" value="Genomic_DNA"/>
</dbReference>
<organism evidence="10 11">
    <name type="scientific">Phaeocystidibacter luteus</name>
    <dbReference type="NCBI Taxonomy" id="911197"/>
    <lineage>
        <taxon>Bacteria</taxon>
        <taxon>Pseudomonadati</taxon>
        <taxon>Bacteroidota</taxon>
        <taxon>Flavobacteriia</taxon>
        <taxon>Flavobacteriales</taxon>
        <taxon>Phaeocystidibacteraceae</taxon>
        <taxon>Phaeocystidibacter</taxon>
    </lineage>
</organism>
<comment type="cofactor">
    <cofactor evidence="1">
        <name>Fe(2+)</name>
        <dbReference type="ChEBI" id="CHEBI:29033"/>
    </cofactor>
</comment>
<proteinExistence type="predicted"/>
<dbReference type="InterPro" id="IPR032854">
    <property type="entry name" value="ALKBH3"/>
</dbReference>
<dbReference type="GO" id="GO:0032451">
    <property type="term" value="F:demethylase activity"/>
    <property type="evidence" value="ECO:0007669"/>
    <property type="project" value="UniProtKB-ARBA"/>
</dbReference>
<sequence length="211" mass="24509">MDKFIRAKSQHLKTAGINPFEIIPDDLSDQLELHFDVLDNGHELYQNLRTNIEWNQREIRMFGKTHLEPRLVAWYGDRAARYVYSGIENVPLSWTPDLIRIKSHVEKVAGTQFNSVLLNLYRDGNDSMGYHSDDEPELGREPVIASLSLGSDRKFNMKNKESGRLISMNLPNNSLLIMKGKFQEEWRHAVPKTKKIAGERINLTFRKIHHQ</sequence>